<organism evidence="2 3">
    <name type="scientific">Methylomirabilis oxygeniifera</name>
    <dbReference type="NCBI Taxonomy" id="671143"/>
    <lineage>
        <taxon>Bacteria</taxon>
        <taxon>Candidatus Methylomirabilota</taxon>
        <taxon>Candidatus Methylomirabilia</taxon>
        <taxon>Candidatus Methylomirabilales</taxon>
        <taxon>Candidatus Methylomirabilaceae</taxon>
        <taxon>Candidatus Methylomirabilis</taxon>
    </lineage>
</organism>
<sequence length="455" mass="51235">MTSNPRNDAGNRNHRAKLSAFLACVAVILFGLLANSYQALAQPLLLEKIKEARNRLEGLELNHQFTMVQGVVPVAGRSKGRGRKAAVRHVKHQGLKRDVAVVGLNSKTGELKDFTFTETVLLERKKRPSVKPPQIIAEENDCKLLWRGGSRWGFNRDLLLTCDGKEFVIINLTMWTSRTARTVVVDKNTGRRTCRQGSAEQLLGSYVPYSPELHTPDVAEEGRRYLERAILQALQDLDDLHVTSKTFTDQNLSDLASIDFIHALLVDEHMDPDEFKKHEENGTLSRLIEKYWVEVAINQGSAFRMSVSPAGATGISQFICPTYARILDESPQAKLDPVFVRGMQDHVNAVKASITLFDSDMSSWWTPTVRKICSVSTEMLEDCWAASYNGGPNRLNLVIARRGKDWVEKETMIRSTRRYFASRLKEETYTYLAKLGSIREYLLALEQNAPSAPNP</sequence>
<dbReference type="PATRIC" id="fig|671143.5.peg.751"/>
<feature type="coiled-coil region" evidence="1">
    <location>
        <begin position="42"/>
        <end position="69"/>
    </location>
</feature>
<reference evidence="2 3" key="1">
    <citation type="journal article" date="2010" name="Nature">
        <title>Nitrite-driven anaerobic methane oxidation by oxygenic bacteria.</title>
        <authorList>
            <person name="Ettwig K.F."/>
            <person name="Butler M.K."/>
            <person name="Le Paslier D."/>
            <person name="Pelletier E."/>
            <person name="Mangenot S."/>
            <person name="Kuypers M.M.M."/>
            <person name="Schreiber F."/>
            <person name="Dutilh B.E."/>
            <person name="Zedelius J."/>
            <person name="de Beer D."/>
            <person name="Gloerich J."/>
            <person name="Wessels H.J.C.T."/>
            <person name="van Allen T."/>
            <person name="Luesken F."/>
            <person name="Wu M."/>
            <person name="van de Pas-Schoonen K.T."/>
            <person name="Op den Camp H.J.M."/>
            <person name="Janssen-Megens E.M."/>
            <person name="Francoijs K-J."/>
            <person name="Stunnenberg H."/>
            <person name="Weissenbach J."/>
            <person name="Jetten M.S.M."/>
            <person name="Strous M."/>
        </authorList>
    </citation>
    <scope>NUCLEOTIDE SEQUENCE [LARGE SCALE GENOMIC DNA]</scope>
</reference>
<proteinExistence type="predicted"/>
<dbReference type="HOGENOM" id="CLU_600896_0_0_0"/>
<dbReference type="Gene3D" id="1.10.530.10">
    <property type="match status" value="1"/>
</dbReference>
<protein>
    <submittedName>
        <fullName evidence="2">Uncharacterized protein</fullName>
    </submittedName>
</protein>
<dbReference type="Proteomes" id="UP000006898">
    <property type="component" value="Chromosome"/>
</dbReference>
<dbReference type="KEGG" id="mox:DAMO_0870"/>
<name>D5MM45_METO1</name>
<accession>D5MM45</accession>
<dbReference type="STRING" id="671143.DAMO_0870"/>
<dbReference type="AlphaFoldDB" id="D5MM45"/>
<dbReference type="EMBL" id="FP565575">
    <property type="protein sequence ID" value="CBE67931.1"/>
    <property type="molecule type" value="Genomic_DNA"/>
</dbReference>
<evidence type="ECO:0000256" key="1">
    <source>
        <dbReference type="SAM" id="Coils"/>
    </source>
</evidence>
<evidence type="ECO:0000313" key="3">
    <source>
        <dbReference type="Proteomes" id="UP000006898"/>
    </source>
</evidence>
<dbReference type="eggNOG" id="COG0741">
    <property type="taxonomic scope" value="Bacteria"/>
</dbReference>
<keyword evidence="1" id="KW-0175">Coiled coil</keyword>
<evidence type="ECO:0000313" key="2">
    <source>
        <dbReference type="EMBL" id="CBE67931.1"/>
    </source>
</evidence>
<gene>
    <name evidence="2" type="ORF">DAMO_0870</name>
</gene>